<feature type="compositionally biased region" description="Gly residues" evidence="8">
    <location>
        <begin position="272"/>
        <end position="285"/>
    </location>
</feature>
<dbReference type="GO" id="GO:0004016">
    <property type="term" value="F:adenylate cyclase activity"/>
    <property type="evidence" value="ECO:0007669"/>
    <property type="project" value="TreeGrafter"/>
</dbReference>
<feature type="region of interest" description="Disordered" evidence="8">
    <location>
        <begin position="1148"/>
        <end position="1169"/>
    </location>
</feature>
<dbReference type="InterPro" id="IPR018297">
    <property type="entry name" value="A/G_cyclase_CS"/>
</dbReference>
<protein>
    <recommendedName>
        <fullName evidence="9">Guanylate cyclase domain-containing protein</fullName>
    </recommendedName>
</protein>
<evidence type="ECO:0000256" key="5">
    <source>
        <dbReference type="ARBA" id="ARBA00023136"/>
    </source>
</evidence>
<feature type="region of interest" description="Disordered" evidence="8">
    <location>
        <begin position="808"/>
        <end position="830"/>
    </location>
</feature>
<evidence type="ECO:0000259" key="9">
    <source>
        <dbReference type="PROSITE" id="PS50125"/>
    </source>
</evidence>
<dbReference type="PROSITE" id="PS51257">
    <property type="entry name" value="PROKAR_LIPOPROTEIN"/>
    <property type="match status" value="1"/>
</dbReference>
<feature type="region of interest" description="Disordered" evidence="8">
    <location>
        <begin position="471"/>
        <end position="561"/>
    </location>
</feature>
<feature type="compositionally biased region" description="Low complexity" evidence="8">
    <location>
        <begin position="745"/>
        <end position="760"/>
    </location>
</feature>
<dbReference type="PROSITE" id="PS50125">
    <property type="entry name" value="GUANYLATE_CYCLASE_2"/>
    <property type="match status" value="1"/>
</dbReference>
<feature type="region of interest" description="Disordered" evidence="8">
    <location>
        <begin position="115"/>
        <end position="147"/>
    </location>
</feature>
<dbReference type="PANTHER" id="PTHR11920">
    <property type="entry name" value="GUANYLYL CYCLASE"/>
    <property type="match status" value="1"/>
</dbReference>
<dbReference type="FunFam" id="3.30.70.1230:FF:000057">
    <property type="entry name" value="Guanylate cyclase"/>
    <property type="match status" value="1"/>
</dbReference>
<keyword evidence="5" id="KW-0472">Membrane</keyword>
<feature type="domain" description="Guanylate cyclase" evidence="9">
    <location>
        <begin position="1724"/>
        <end position="1867"/>
    </location>
</feature>
<feature type="compositionally biased region" description="Low complexity" evidence="8">
    <location>
        <begin position="1000"/>
        <end position="1016"/>
    </location>
</feature>
<feature type="compositionally biased region" description="Polar residues" evidence="8">
    <location>
        <begin position="1087"/>
        <end position="1099"/>
    </location>
</feature>
<dbReference type="Pfam" id="PF00211">
    <property type="entry name" value="Guanylate_cyc"/>
    <property type="match status" value="1"/>
</dbReference>
<feature type="compositionally biased region" description="Low complexity" evidence="8">
    <location>
        <begin position="808"/>
        <end position="817"/>
    </location>
</feature>
<dbReference type="GO" id="GO:0004383">
    <property type="term" value="F:guanylate cyclase activity"/>
    <property type="evidence" value="ECO:0007669"/>
    <property type="project" value="TreeGrafter"/>
</dbReference>
<evidence type="ECO:0000256" key="1">
    <source>
        <dbReference type="ARBA" id="ARBA00004370"/>
    </source>
</evidence>
<feature type="compositionally biased region" description="Low complexity" evidence="8">
    <location>
        <begin position="1374"/>
        <end position="1390"/>
    </location>
</feature>
<comment type="subcellular location">
    <subcellularLocation>
        <location evidence="1">Membrane</location>
    </subcellularLocation>
</comment>
<dbReference type="SUPFAM" id="SSF55073">
    <property type="entry name" value="Nucleotide cyclase"/>
    <property type="match status" value="1"/>
</dbReference>
<name>A0A835T0V6_9CHLO</name>
<feature type="region of interest" description="Disordered" evidence="8">
    <location>
        <begin position="241"/>
        <end position="296"/>
    </location>
</feature>
<reference evidence="10" key="1">
    <citation type="journal article" date="2020" name="bioRxiv">
        <title>Comparative genomics of Chlamydomonas.</title>
        <authorList>
            <person name="Craig R.J."/>
            <person name="Hasan A.R."/>
            <person name="Ness R.W."/>
            <person name="Keightley P.D."/>
        </authorList>
    </citation>
    <scope>NUCLEOTIDE SEQUENCE</scope>
    <source>
        <strain evidence="10">CCAP 11/173</strain>
    </source>
</reference>
<feature type="compositionally biased region" description="Low complexity" evidence="8">
    <location>
        <begin position="1581"/>
        <end position="1590"/>
    </location>
</feature>
<evidence type="ECO:0000313" key="11">
    <source>
        <dbReference type="Proteomes" id="UP000613740"/>
    </source>
</evidence>
<feature type="compositionally biased region" description="Low complexity" evidence="8">
    <location>
        <begin position="512"/>
        <end position="523"/>
    </location>
</feature>
<dbReference type="GO" id="GO:0000166">
    <property type="term" value="F:nucleotide binding"/>
    <property type="evidence" value="ECO:0007669"/>
    <property type="project" value="UniProtKB-KW"/>
</dbReference>
<dbReference type="InterPro" id="IPR029787">
    <property type="entry name" value="Nucleotide_cyclase"/>
</dbReference>
<evidence type="ECO:0000256" key="6">
    <source>
        <dbReference type="ARBA" id="ARBA00023239"/>
    </source>
</evidence>
<comment type="caution">
    <text evidence="10">The sequence shown here is derived from an EMBL/GenBank/DDBJ whole genome shotgun (WGS) entry which is preliminary data.</text>
</comment>
<feature type="compositionally biased region" description="Low complexity" evidence="8">
    <location>
        <begin position="241"/>
        <end position="271"/>
    </location>
</feature>
<feature type="compositionally biased region" description="Gly residues" evidence="8">
    <location>
        <begin position="471"/>
        <end position="481"/>
    </location>
</feature>
<evidence type="ECO:0000256" key="7">
    <source>
        <dbReference type="RuleBase" id="RU000405"/>
    </source>
</evidence>
<organism evidence="10 11">
    <name type="scientific">Chlamydomonas schloesseri</name>
    <dbReference type="NCBI Taxonomy" id="2026947"/>
    <lineage>
        <taxon>Eukaryota</taxon>
        <taxon>Viridiplantae</taxon>
        <taxon>Chlorophyta</taxon>
        <taxon>core chlorophytes</taxon>
        <taxon>Chlorophyceae</taxon>
        <taxon>CS clade</taxon>
        <taxon>Chlamydomonadales</taxon>
        <taxon>Chlamydomonadaceae</taxon>
        <taxon>Chlamydomonas</taxon>
    </lineage>
</organism>
<evidence type="ECO:0000256" key="3">
    <source>
        <dbReference type="ARBA" id="ARBA00022741"/>
    </source>
</evidence>
<feature type="region of interest" description="Disordered" evidence="8">
    <location>
        <begin position="995"/>
        <end position="1016"/>
    </location>
</feature>
<keyword evidence="6 7" id="KW-0456">Lyase</keyword>
<feature type="region of interest" description="Disordered" evidence="8">
    <location>
        <begin position="1202"/>
        <end position="1221"/>
    </location>
</feature>
<dbReference type="Gene3D" id="3.30.70.1230">
    <property type="entry name" value="Nucleotide cyclase"/>
    <property type="match status" value="1"/>
</dbReference>
<dbReference type="GO" id="GO:0007168">
    <property type="term" value="P:receptor guanylyl cyclase signaling pathway"/>
    <property type="evidence" value="ECO:0007669"/>
    <property type="project" value="TreeGrafter"/>
</dbReference>
<accession>A0A835T0V6</accession>
<dbReference type="SMART" id="SM00044">
    <property type="entry name" value="CYCc"/>
    <property type="match status" value="1"/>
</dbReference>
<dbReference type="InterPro" id="IPR050401">
    <property type="entry name" value="Cyclic_nucleotide_synthase"/>
</dbReference>
<feature type="region of interest" description="Disordered" evidence="8">
    <location>
        <begin position="1084"/>
        <end position="1108"/>
    </location>
</feature>
<keyword evidence="4" id="KW-1133">Transmembrane helix</keyword>
<feature type="compositionally biased region" description="Low complexity" evidence="8">
    <location>
        <begin position="118"/>
        <end position="130"/>
    </location>
</feature>
<feature type="region of interest" description="Disordered" evidence="8">
    <location>
        <begin position="1323"/>
        <end position="1356"/>
    </location>
</feature>
<gene>
    <name evidence="10" type="ORF">HYH02_012000</name>
</gene>
<evidence type="ECO:0000313" key="10">
    <source>
        <dbReference type="EMBL" id="KAG2435002.1"/>
    </source>
</evidence>
<evidence type="ECO:0000256" key="8">
    <source>
        <dbReference type="SAM" id="MobiDB-lite"/>
    </source>
</evidence>
<dbReference type="OrthoDB" id="548429at2759"/>
<sequence length="2002" mass="195523">MVRESSEVGRPRLVFGGEPGGGGGGISVSCVLTNAAAVGALQLKDEQDILTFLARSFAKDPGLHVLFQDIVRRLLQGQLSTVSHFVPGDFGRGRYFLSLRISPFLFNASGDSSGVATGGMRAAPAGREAAPGPPQPPPGGGGVHGGGCGAGGEGVPAFILELDVPYEGKDLAARLQRDYMITSHVPSIVTMFDPRGRILHQNRSSVAYLGYLVGLDRNAAAAAAAVAASRARASTATAGAAAGAAGGSRQIQAPPRAADGATATPTGAAAGPAGGVGSGPGGGMGDRAASGSGWHQRTGASLTVSLGASTGARTTGGGGGPNRLQQLFAHDPTKLQEILRAVAEGMEWRGLVRMPARLGDPELLSSTPAAHNLACDAPVVAAAAGPATAGGGPAVVARGGPAGVGAGAAAGAGVALVGALVPPLVTAAAAAAAAAAEADAAARPAAVSQLPLRSPPPAIVALDKRVELLGGGGGGGGGGGAASDTDHLSSLFTDPMGSPRATGGRASASCHTDTSAITTTTAAGLNPGGEGSWAQRRTAGGMGTGAGTGTGTGTGSHQTLSSAGVPTVVCVQHALGTVLSDELPPTAAAAPAAAAAGHEGASPVAAAAAGGQAAAPGAAGVAAHGHGGRDHQQEGSPVAPAGAAPPGEGGAAAATGAGAADDADAAGLQVSPAAVLLLGTSRCMQPPSLSRLHASSSASSPSHVVALVDATGPISVVAAGAAAAAAAAGSSPADRAADCTGGNRAGTSGRSGETATATTTTTIGDTVGSVTVGSFARAVSLPDGAVQGGGGGGGGGRVLAPYVAGTSSPGTTAAASGLEPPLGVPHQQPPVDLLPAERMVELSAQLGDHQQAHAVAGPARPPANSPGDHGQSEPLEAAAGVSPAAALGPAAAAAAAAAHGHLGSAAIAGLAWGSSGSTAHVAAFGGGAHCNDGVASSGGGGADGPGVRRALVVPAAVGGSGGGDAAGVLPPSSCLMESLMVEPGQRPCGAEWPTSAGVPGADLGTTSTGTGTGTGTSSAAMGLSTALVGNATAAGAGTREDGDDLLASNSTVGFSIEFNAMRATAIARGSSTLGGGASGSLHLPLSHANTGGKQASSLQGPRDPAATASVVAAAGGGDCAARGLTYIDEEANDEGAEELSFLLPRIASSGHQCKPPAQQGQGQGQGLRAPRIPEHAAQDAAGCLRSRTSTGTGAGASDAGVALQRCSSPQRPLPHAAATAAAASSSSAPPAAFGAAGMTPAEVVAAAAAAAASMALPSATSAPPPGLLALPPSLVRQAAAVSAAVAGGFASASARLSAPTLDLLPNLDTAVLGSDPLLARARQSAGNLPPGQPSAAGQALASVTSNDSRGGGPVSGAAAGVRGFSYSIARAEPRSSTAHQRQRSTSTSTTYLHLHSQEQGRRLHAVLRGLSRGGGGVSGGSGGGGGGGGGGMTAIALMSPNVGGGAAAYGAGSVHGGRASSARASPYFARTSTPVVLPSVPPASTTSVALVPAKASTSSVSQSHQQQQLLLLDSQPPHGHGHGHGHGAVEVWRQARTASADIISNSSAIVHPASGPAPVTGMDANHCPSAAADATAAPSATALTAAAQSAAHEHRQGPLRPQAQAPQAHHHHHMSTGTELTTMDAFRWHEVHVKPCFDPMSPNTSEPLIMVIQTDVTSKVRAEEVLARVLEAEHRLLNDIFPSHVVRHMTQRRRDEAELERNGLQLLTHIQDPAALATSHECVTVLFADIKGFTDMSKEVPAATVMTFLNDLYTRFDSLTDVYGVYKVETIGDCYMVAGGLVAREEDGYGRAVRGQGNVDPLHAMRVVAFARAMLEEAGKVLLPTTKEPVKMRVGIHSGPATSGVVGHKMPRFCLFGDTVNTASRMESTGRPGVIHASAATRGLLPPEEDEEGWAPTGGVDVKGKGVMQTYTWSGADKQRRDKQQRAMLLGTLSSLTPAIAAIAAGANSRASPPSTARLRQLGGGASGATAAVASGTLTQPNSARVSAFHRSASTALIDTLG</sequence>
<dbReference type="CDD" id="cd07302">
    <property type="entry name" value="CHD"/>
    <property type="match status" value="1"/>
</dbReference>
<keyword evidence="2" id="KW-0812">Transmembrane</keyword>
<evidence type="ECO:0000256" key="2">
    <source>
        <dbReference type="ARBA" id="ARBA00022692"/>
    </source>
</evidence>
<keyword evidence="3" id="KW-0547">Nucleotide-binding</keyword>
<dbReference type="GO" id="GO:0035556">
    <property type="term" value="P:intracellular signal transduction"/>
    <property type="evidence" value="ECO:0007669"/>
    <property type="project" value="InterPro"/>
</dbReference>
<feature type="region of interest" description="Disordered" evidence="8">
    <location>
        <begin position="1370"/>
        <end position="1391"/>
    </location>
</feature>
<dbReference type="InterPro" id="IPR001054">
    <property type="entry name" value="A/G_cyclase"/>
</dbReference>
<dbReference type="EMBL" id="JAEHOD010000054">
    <property type="protein sequence ID" value="KAG2435002.1"/>
    <property type="molecule type" value="Genomic_DNA"/>
</dbReference>
<feature type="region of interest" description="Disordered" evidence="8">
    <location>
        <begin position="1581"/>
        <end position="1618"/>
    </location>
</feature>
<dbReference type="PANTHER" id="PTHR11920:SF335">
    <property type="entry name" value="GUANYLATE CYCLASE"/>
    <property type="match status" value="1"/>
</dbReference>
<evidence type="ECO:0000256" key="4">
    <source>
        <dbReference type="ARBA" id="ARBA00022989"/>
    </source>
</evidence>
<dbReference type="Proteomes" id="UP000613740">
    <property type="component" value="Unassembled WGS sequence"/>
</dbReference>
<feature type="compositionally biased region" description="Low complexity" evidence="8">
    <location>
        <begin position="639"/>
        <end position="656"/>
    </location>
</feature>
<proteinExistence type="inferred from homology"/>
<comment type="similarity">
    <text evidence="7">Belongs to the adenylyl cyclase class-4/guanylyl cyclase family.</text>
</comment>
<dbReference type="PROSITE" id="PS00452">
    <property type="entry name" value="GUANYLATE_CYCLASE_1"/>
    <property type="match status" value="1"/>
</dbReference>
<feature type="compositionally biased region" description="Gly residues" evidence="8">
    <location>
        <begin position="540"/>
        <end position="554"/>
    </location>
</feature>
<dbReference type="GO" id="GO:0005886">
    <property type="term" value="C:plasma membrane"/>
    <property type="evidence" value="ECO:0007669"/>
    <property type="project" value="TreeGrafter"/>
</dbReference>
<feature type="region of interest" description="Disordered" evidence="8">
    <location>
        <begin position="849"/>
        <end position="880"/>
    </location>
</feature>
<dbReference type="GO" id="GO:0001653">
    <property type="term" value="F:peptide receptor activity"/>
    <property type="evidence" value="ECO:0007669"/>
    <property type="project" value="TreeGrafter"/>
</dbReference>
<feature type="region of interest" description="Disordered" evidence="8">
    <location>
        <begin position="618"/>
        <end position="656"/>
    </location>
</feature>
<feature type="region of interest" description="Disordered" evidence="8">
    <location>
        <begin position="729"/>
        <end position="760"/>
    </location>
</feature>
<keyword evidence="11" id="KW-1185">Reference proteome</keyword>